<organism evidence="2 3">
    <name type="scientific">Nitzschia inconspicua</name>
    <dbReference type="NCBI Taxonomy" id="303405"/>
    <lineage>
        <taxon>Eukaryota</taxon>
        <taxon>Sar</taxon>
        <taxon>Stramenopiles</taxon>
        <taxon>Ochrophyta</taxon>
        <taxon>Bacillariophyta</taxon>
        <taxon>Bacillariophyceae</taxon>
        <taxon>Bacillariophycidae</taxon>
        <taxon>Bacillariales</taxon>
        <taxon>Bacillariaceae</taxon>
        <taxon>Nitzschia</taxon>
    </lineage>
</organism>
<evidence type="ECO:0000313" key="3">
    <source>
        <dbReference type="Proteomes" id="UP000693970"/>
    </source>
</evidence>
<reference evidence="2" key="2">
    <citation type="submission" date="2021-04" db="EMBL/GenBank/DDBJ databases">
        <authorList>
            <person name="Podell S."/>
        </authorList>
    </citation>
    <scope>NUCLEOTIDE SEQUENCE</scope>
    <source>
        <strain evidence="2">Hildebrandi</strain>
    </source>
</reference>
<sequence length="443" mass="50268">MNVIQRGRRRPPTSTTMIQLFRMCLALLIVIGTATVYLGIQISLSSTPRALSIHSEALLPYSLPLDISTFQQGVLITDDKHQHPIDQNSIILPRILAFVFPQFHADPLNDEIWGEGFTDWHSLRSAPTHNRLGYKIPRPLLETDGGMGYYNYTEFRPRQQHGDLARQYGIDGLVFHHYWFYDRKHPGPTLAAPLEALLQDGQPNVPPQRPSFAETLSMAIAVLSSSELHQGGRSTTIHGVPKKGLGLVLEKFQEFARKDGFPNGLYLTVGVNKPHKHLLQIRDWTAFKEAPETIKANVTFALFDKIVAYPNPTDWSMNRSLVVPRPRCVKKRWQRTREIAGIISAFDNTPRRSFEEARIWSSLGPESAISKFQASLSETLKYETCCFSDSPNSDTDDRFVLVNAMNEWGEGMVLEPSDVYGRQLLESIRNAKEKLRRKKCTEL</sequence>
<dbReference type="InterPro" id="IPR032719">
    <property type="entry name" value="WbsX"/>
</dbReference>
<gene>
    <name evidence="2" type="ORF">IV203_021290</name>
</gene>
<dbReference type="GO" id="GO:0016740">
    <property type="term" value="F:transferase activity"/>
    <property type="evidence" value="ECO:0007669"/>
    <property type="project" value="UniProtKB-KW"/>
</dbReference>
<proteinExistence type="predicted"/>
<dbReference type="OrthoDB" id="39076at2759"/>
<dbReference type="EMBL" id="JAGRRH010000024">
    <property type="protein sequence ID" value="KAG7343345.1"/>
    <property type="molecule type" value="Genomic_DNA"/>
</dbReference>
<keyword evidence="1" id="KW-0812">Transmembrane</keyword>
<dbReference type="AlphaFoldDB" id="A0A9K3PDU3"/>
<dbReference type="Pfam" id="PF14307">
    <property type="entry name" value="Glyco_tran_WbsX"/>
    <property type="match status" value="2"/>
</dbReference>
<feature type="transmembrane region" description="Helical" evidence="1">
    <location>
        <begin position="20"/>
        <end position="40"/>
    </location>
</feature>
<reference evidence="2" key="1">
    <citation type="journal article" date="2021" name="Sci. Rep.">
        <title>Diploid genomic architecture of Nitzschia inconspicua, an elite biomass production diatom.</title>
        <authorList>
            <person name="Oliver A."/>
            <person name="Podell S."/>
            <person name="Pinowska A."/>
            <person name="Traller J.C."/>
            <person name="Smith S.R."/>
            <person name="McClure R."/>
            <person name="Beliaev A."/>
            <person name="Bohutskyi P."/>
            <person name="Hill E.A."/>
            <person name="Rabines A."/>
            <person name="Zheng H."/>
            <person name="Allen L.Z."/>
            <person name="Kuo A."/>
            <person name="Grigoriev I.V."/>
            <person name="Allen A.E."/>
            <person name="Hazlebeck D."/>
            <person name="Allen E.E."/>
        </authorList>
    </citation>
    <scope>NUCLEOTIDE SEQUENCE</scope>
    <source>
        <strain evidence="2">Hildebrandi</strain>
    </source>
</reference>
<comment type="caution">
    <text evidence="2">The sequence shown here is derived from an EMBL/GenBank/DDBJ whole genome shotgun (WGS) entry which is preliminary data.</text>
</comment>
<keyword evidence="1" id="KW-1133">Transmembrane helix</keyword>
<accession>A0A9K3PDU3</accession>
<dbReference type="PANTHER" id="PTHR41244">
    <property type="entry name" value="RHAMNAN SYNTHESIS F"/>
    <property type="match status" value="1"/>
</dbReference>
<dbReference type="PANTHER" id="PTHR41244:SF1">
    <property type="entry name" value="GLYCOSYLTRANSFERASE"/>
    <property type="match status" value="1"/>
</dbReference>
<name>A0A9K3PDU3_9STRA</name>
<protein>
    <submittedName>
        <fullName evidence="2">Glycosyl transferase group 2 protein</fullName>
    </submittedName>
</protein>
<keyword evidence="1" id="KW-0472">Membrane</keyword>
<evidence type="ECO:0000256" key="1">
    <source>
        <dbReference type="SAM" id="Phobius"/>
    </source>
</evidence>
<keyword evidence="2" id="KW-0808">Transferase</keyword>
<dbReference type="Proteomes" id="UP000693970">
    <property type="component" value="Unassembled WGS sequence"/>
</dbReference>
<keyword evidence="3" id="KW-1185">Reference proteome</keyword>
<evidence type="ECO:0000313" key="2">
    <source>
        <dbReference type="EMBL" id="KAG7343345.1"/>
    </source>
</evidence>